<dbReference type="AlphaFoldDB" id="A0A8X6HJ48"/>
<evidence type="ECO:0000256" key="1">
    <source>
        <dbReference type="SAM" id="Coils"/>
    </source>
</evidence>
<name>A0A8X6HJ48_TRICU</name>
<sequence>MFKELVKSIIAYRKEKQLLSLQLSETLKKNIQEDIISAFELSKPLVSHHIKLFRSSNSFFDFLLKLIDVDLKEEFVGRDDYVQQNFKKFEDEHKKNENYEYKIKQITEENDACQKELKKCKSKIEDAQIEMQQLEEKLKKCTLDKSKFENELKLLKLESQKYIELKNDLDLSKFNYEKCTEEKFKLKEENYELQNKLTYFDLALKKQEKLAKKSYEFISNLLEISDDVLNEYSYKDLLTNKIREYRNLLEQEDKKEKEYKSVIGDMIQQDKKNKEMLEECQEEIKKFEIFLKGYQENIFEIFDETKSFEQILFYTKKLFEYLKEFKHIYEKIYKDSNTKEHWLHNFIILINDLITVNNKYSKIAKVIQAFNENINELNYMDWGNSNTVEEALNIIITSKISCDSELNHLHNQIGILRDENNKLNKELQHTVSVKREEEDLFKEHKEKHKDLQEKLINCLKKIDKLESNEQNLNVEKLDLQKELKIRNNNIIELTQLQEENERLKKLVEQLNQNKNEINANYNKKYYELTKTISDNNTVIENLETENKRIKEKLEIENKRIEENREIENKRIEENLDDEEQYTEEIKANKKRKVNINVLNESEVLYTVNKMENDTLRLDQIISLFLNLYVHLSDLYFKHKCDSRLLNTEKALFRIEKLIEELDENKTELTYEYILAQFVHLEILTITDLKFEMKNPKNFSVEELLNASLKSSSMYIDSVFEKINNSLKVIIKAFDENRIEFHENNVELMLKTYFLLKNKFQSQKIEISYENTDHLLSMYNTIQGALKTKNLEETLSKLIILQNKISSLFEKYKKEERDKSFSDWLFDQLETISKSFSKVRSGYKKL</sequence>
<feature type="coiled-coil region" evidence="1">
    <location>
        <begin position="406"/>
        <end position="588"/>
    </location>
</feature>
<gene>
    <name evidence="2" type="ORF">TNCT_229661</name>
</gene>
<evidence type="ECO:0000313" key="3">
    <source>
        <dbReference type="Proteomes" id="UP000887116"/>
    </source>
</evidence>
<dbReference type="OrthoDB" id="6473699at2759"/>
<keyword evidence="3" id="KW-1185">Reference proteome</keyword>
<comment type="caution">
    <text evidence="2">The sequence shown here is derived from an EMBL/GenBank/DDBJ whole genome shotgun (WGS) entry which is preliminary data.</text>
</comment>
<accession>A0A8X6HJ48</accession>
<protein>
    <submittedName>
        <fullName evidence="2">Uncharacterized protein</fullName>
    </submittedName>
</protein>
<dbReference type="EMBL" id="BMAO01001713">
    <property type="protein sequence ID" value="GFQ75362.1"/>
    <property type="molecule type" value="Genomic_DNA"/>
</dbReference>
<reference evidence="2" key="1">
    <citation type="submission" date="2020-07" db="EMBL/GenBank/DDBJ databases">
        <title>Multicomponent nature underlies the extraordinary mechanical properties of spider dragline silk.</title>
        <authorList>
            <person name="Kono N."/>
            <person name="Nakamura H."/>
            <person name="Mori M."/>
            <person name="Yoshida Y."/>
            <person name="Ohtoshi R."/>
            <person name="Malay A.D."/>
            <person name="Moran D.A.P."/>
            <person name="Tomita M."/>
            <person name="Numata K."/>
            <person name="Arakawa K."/>
        </authorList>
    </citation>
    <scope>NUCLEOTIDE SEQUENCE</scope>
</reference>
<proteinExistence type="predicted"/>
<organism evidence="2 3">
    <name type="scientific">Trichonephila clavata</name>
    <name type="common">Joro spider</name>
    <name type="synonym">Nephila clavata</name>
    <dbReference type="NCBI Taxonomy" id="2740835"/>
    <lineage>
        <taxon>Eukaryota</taxon>
        <taxon>Metazoa</taxon>
        <taxon>Ecdysozoa</taxon>
        <taxon>Arthropoda</taxon>
        <taxon>Chelicerata</taxon>
        <taxon>Arachnida</taxon>
        <taxon>Araneae</taxon>
        <taxon>Araneomorphae</taxon>
        <taxon>Entelegynae</taxon>
        <taxon>Araneoidea</taxon>
        <taxon>Nephilidae</taxon>
        <taxon>Trichonephila</taxon>
    </lineage>
</organism>
<keyword evidence="1" id="KW-0175">Coiled coil</keyword>
<feature type="coiled-coil region" evidence="1">
    <location>
        <begin position="89"/>
        <end position="196"/>
    </location>
</feature>
<dbReference type="Proteomes" id="UP000887116">
    <property type="component" value="Unassembled WGS sequence"/>
</dbReference>
<evidence type="ECO:0000313" key="2">
    <source>
        <dbReference type="EMBL" id="GFQ75362.1"/>
    </source>
</evidence>
<feature type="coiled-coil region" evidence="1">
    <location>
        <begin position="235"/>
        <end position="297"/>
    </location>
</feature>